<feature type="transmembrane region" description="Helical" evidence="1">
    <location>
        <begin position="20"/>
        <end position="40"/>
    </location>
</feature>
<keyword evidence="1" id="KW-1133">Transmembrane helix</keyword>
<evidence type="ECO:0000256" key="1">
    <source>
        <dbReference type="SAM" id="Phobius"/>
    </source>
</evidence>
<proteinExistence type="predicted"/>
<name>A0A0K2VDV3_LEPSM</name>
<dbReference type="AlphaFoldDB" id="A0A0K2VDV3"/>
<keyword evidence="1" id="KW-0812">Transmembrane</keyword>
<reference evidence="2" key="1">
    <citation type="submission" date="2014-05" db="EMBL/GenBank/DDBJ databases">
        <authorList>
            <person name="Chronopoulou M."/>
        </authorList>
    </citation>
    <scope>NUCLEOTIDE SEQUENCE</scope>
    <source>
        <tissue evidence="2">Whole organism</tissue>
    </source>
</reference>
<protein>
    <submittedName>
        <fullName evidence="2">Uncharacterized protein</fullName>
    </submittedName>
</protein>
<dbReference type="EMBL" id="HACA01030981">
    <property type="protein sequence ID" value="CDW48342.1"/>
    <property type="molecule type" value="Transcribed_RNA"/>
</dbReference>
<keyword evidence="1" id="KW-0472">Membrane</keyword>
<accession>A0A0K2VDV3</accession>
<organism evidence="2">
    <name type="scientific">Lepeophtheirus salmonis</name>
    <name type="common">Salmon louse</name>
    <name type="synonym">Caligus salmonis</name>
    <dbReference type="NCBI Taxonomy" id="72036"/>
    <lineage>
        <taxon>Eukaryota</taxon>
        <taxon>Metazoa</taxon>
        <taxon>Ecdysozoa</taxon>
        <taxon>Arthropoda</taxon>
        <taxon>Crustacea</taxon>
        <taxon>Multicrustacea</taxon>
        <taxon>Hexanauplia</taxon>
        <taxon>Copepoda</taxon>
        <taxon>Siphonostomatoida</taxon>
        <taxon>Caligidae</taxon>
        <taxon>Lepeophtheirus</taxon>
    </lineage>
</organism>
<sequence length="42" mass="4936">MLQSGNAGERTSQFEESLVTVMYLICPFWFLSSCIFVYVFKY</sequence>
<evidence type="ECO:0000313" key="2">
    <source>
        <dbReference type="EMBL" id="CDW48342.1"/>
    </source>
</evidence>